<proteinExistence type="predicted"/>
<dbReference type="Proteomes" id="UP001151002">
    <property type="component" value="Unassembled WGS sequence"/>
</dbReference>
<dbReference type="SUPFAM" id="SSF53335">
    <property type="entry name" value="S-adenosyl-L-methionine-dependent methyltransferases"/>
    <property type="match status" value="1"/>
</dbReference>
<evidence type="ECO:0000313" key="2">
    <source>
        <dbReference type="Proteomes" id="UP001151002"/>
    </source>
</evidence>
<dbReference type="EMBL" id="JAPNTZ010000017">
    <property type="protein sequence ID" value="MCY1143885.1"/>
    <property type="molecule type" value="Genomic_DNA"/>
</dbReference>
<evidence type="ECO:0000313" key="1">
    <source>
        <dbReference type="EMBL" id="MCY1143885.1"/>
    </source>
</evidence>
<dbReference type="InterPro" id="IPR029063">
    <property type="entry name" value="SAM-dependent_MTases_sf"/>
</dbReference>
<keyword evidence="2" id="KW-1185">Reference proteome</keyword>
<comment type="caution">
    <text evidence="1">The sequence shown here is derived from an EMBL/GenBank/DDBJ whole genome shotgun (WGS) entry which is preliminary data.</text>
</comment>
<gene>
    <name evidence="1" type="ORF">OWR29_38305</name>
</gene>
<protein>
    <recommendedName>
        <fullName evidence="3">SAM-dependent methyltransferase</fullName>
    </recommendedName>
</protein>
<reference evidence="1" key="1">
    <citation type="submission" date="2022-11" db="EMBL/GenBank/DDBJ databases">
        <authorList>
            <person name="Somphong A."/>
            <person name="Phongsopitanun W."/>
        </authorList>
    </citation>
    <scope>NUCLEOTIDE SEQUENCE</scope>
    <source>
        <strain evidence="1">Pm04-4</strain>
    </source>
</reference>
<evidence type="ECO:0008006" key="3">
    <source>
        <dbReference type="Google" id="ProtNLM"/>
    </source>
</evidence>
<dbReference type="RefSeq" id="WP_267568405.1">
    <property type="nucleotide sequence ID" value="NZ_JAPNTZ010000017.1"/>
</dbReference>
<organism evidence="1 2">
    <name type="scientific">Paractinoplanes pyxinae</name>
    <dbReference type="NCBI Taxonomy" id="2997416"/>
    <lineage>
        <taxon>Bacteria</taxon>
        <taxon>Bacillati</taxon>
        <taxon>Actinomycetota</taxon>
        <taxon>Actinomycetes</taxon>
        <taxon>Micromonosporales</taxon>
        <taxon>Micromonosporaceae</taxon>
        <taxon>Paractinoplanes</taxon>
    </lineage>
</organism>
<accession>A0ABT4BBI6</accession>
<dbReference type="Gene3D" id="3.40.50.150">
    <property type="entry name" value="Vaccinia Virus protein VP39"/>
    <property type="match status" value="1"/>
</dbReference>
<sequence length="335" mass="37061">MYQRDIYDERYLGSGYDERSAIRVLTAESVALREAVGRALESLSERNVLSVLDFAYGTGRVTNEFALAYPTGPVEGCHDLRVVAYDVSAVGLKKAATALVKLHGFDVDAPFTFEPDAAEVYVAGSVARLTKGVTVTVVFVHGSEDASPDVVRKVLTAANDDESFAVTTSWYSGIAHIPTAARREEFFRMLGEVTDARGELLVAPSVSGDLVELQAQWLERLKTGDVGDHPIEQAGDVIYETELGQRNFYHVFGPDLFDLLQATCSPGQRCWLEAIRMPDEEFSSRAAEADNFRRVRDFNARLGRQPWQPEDYRQVHTALAVRSGHPGDAEREPEN</sequence>
<name>A0ABT4BBI6_9ACTN</name>